<comment type="caution">
    <text evidence="1">The sequence shown here is derived from an EMBL/GenBank/DDBJ whole genome shotgun (WGS) entry which is preliminary data.</text>
</comment>
<reference evidence="1 2" key="1">
    <citation type="journal article" date="2019" name="Nat. Microbiol.">
        <title>Mediterranean grassland soil C-N compound turnover is dependent on rainfall and depth, and is mediated by genomically divergent microorganisms.</title>
        <authorList>
            <person name="Diamond S."/>
            <person name="Andeer P.F."/>
            <person name="Li Z."/>
            <person name="Crits-Christoph A."/>
            <person name="Burstein D."/>
            <person name="Anantharaman K."/>
            <person name="Lane K.R."/>
            <person name="Thomas B.C."/>
            <person name="Pan C."/>
            <person name="Northen T.R."/>
            <person name="Banfield J.F."/>
        </authorList>
    </citation>
    <scope>NUCLEOTIDE SEQUENCE [LARGE SCALE GENOMIC DNA]</scope>
    <source>
        <strain evidence="1">WS_2</strain>
    </source>
</reference>
<protein>
    <submittedName>
        <fullName evidence="1">Uncharacterized protein</fullName>
    </submittedName>
</protein>
<evidence type="ECO:0000313" key="2">
    <source>
        <dbReference type="Proteomes" id="UP000317716"/>
    </source>
</evidence>
<dbReference type="EMBL" id="VBOS01000206">
    <property type="protein sequence ID" value="TMQ55598.1"/>
    <property type="molecule type" value="Genomic_DNA"/>
</dbReference>
<evidence type="ECO:0000313" key="1">
    <source>
        <dbReference type="EMBL" id="TMQ55598.1"/>
    </source>
</evidence>
<proteinExistence type="predicted"/>
<dbReference type="Proteomes" id="UP000317716">
    <property type="component" value="Unassembled WGS sequence"/>
</dbReference>
<sequence length="144" mass="14763">MMRFRHDQARRATAAFALVLFLTGTHYCLVGAIAARFGARVSCMAPAPQASGSCHSHCGHAATPARSAPRTATPPCCVALAPVLAAGLVKVPVEVLAPALPASLAAEAVPPALVSWCGYRVTRDAGPPLLHSRAPLATRAPPLA</sequence>
<gene>
    <name evidence="1" type="ORF">E6K72_06155</name>
</gene>
<organism evidence="1 2">
    <name type="scientific">Eiseniibacteriota bacterium</name>
    <dbReference type="NCBI Taxonomy" id="2212470"/>
    <lineage>
        <taxon>Bacteria</taxon>
        <taxon>Candidatus Eiseniibacteriota</taxon>
    </lineage>
</organism>
<name>A0A538SW17_UNCEI</name>
<accession>A0A538SW17</accession>
<dbReference type="AlphaFoldDB" id="A0A538SW17"/>